<dbReference type="Gene3D" id="2.170.270.10">
    <property type="entry name" value="SET domain"/>
    <property type="match status" value="1"/>
</dbReference>
<dbReference type="GO" id="GO:0008276">
    <property type="term" value="F:protein methyltransferase activity"/>
    <property type="evidence" value="ECO:0007669"/>
    <property type="project" value="UniProtKB-ARBA"/>
</dbReference>
<evidence type="ECO:0000313" key="8">
    <source>
        <dbReference type="EMBL" id="KAK4314522.1"/>
    </source>
</evidence>
<feature type="compositionally biased region" description="Low complexity" evidence="5">
    <location>
        <begin position="459"/>
        <end position="487"/>
    </location>
</feature>
<feature type="compositionally biased region" description="Low complexity" evidence="5">
    <location>
        <begin position="621"/>
        <end position="643"/>
    </location>
</feature>
<dbReference type="Gene3D" id="6.10.140.2220">
    <property type="match status" value="2"/>
</dbReference>
<dbReference type="Pfam" id="PF01753">
    <property type="entry name" value="zf-MYND"/>
    <property type="match status" value="1"/>
</dbReference>
<dbReference type="Gene3D" id="1.10.220.160">
    <property type="match status" value="1"/>
</dbReference>
<evidence type="ECO:0000256" key="3">
    <source>
        <dbReference type="ARBA" id="ARBA00022833"/>
    </source>
</evidence>
<feature type="compositionally biased region" description="Low complexity" evidence="5">
    <location>
        <begin position="498"/>
        <end position="534"/>
    </location>
</feature>
<dbReference type="InterPro" id="IPR001214">
    <property type="entry name" value="SET_dom"/>
</dbReference>
<feature type="domain" description="MYND-type" evidence="7">
    <location>
        <begin position="5"/>
        <end position="41"/>
    </location>
</feature>
<dbReference type="InterPro" id="IPR002893">
    <property type="entry name" value="Znf_MYND"/>
</dbReference>
<keyword evidence="1" id="KW-0479">Metal-binding</keyword>
<protein>
    <submittedName>
        <fullName evidence="8">Uncharacterized protein</fullName>
    </submittedName>
</protein>
<proteinExistence type="predicted"/>
<keyword evidence="2 4" id="KW-0863">Zinc-finger</keyword>
<feature type="domain" description="SET" evidence="6">
    <location>
        <begin position="42"/>
        <end position="275"/>
    </location>
</feature>
<sequence length="793" mass="89455">MVGACGICEVSAHLSCSGCGKVHYCGKEHQRQHWPQHRQQCQPFKLVSSVEAGSYLVSTRQLEAGQVLMEDTPLVVGPMAESAGVCLGCHELIPESDEVLHCPGCHWPICSLKCATSPNHFPDCSVLARDTNHISAPNNLEPTRRYEYILILRCLLLRDRTPSAWKEVMSMSHHSEQRMVTQEEKLDLIQIFLNKLLKLDFSKDLINQVVGAVATNALEIRTSGHNSIRALYPKVRLLNHSCMPNVHLSSATNGRMQVRAAMKVGAGEVLSISYTSTTIPVWERQIILSDNYYFTCECVRCSDDTELGTHFSSPRCPECTGSYLGPKRWLGNISWSCPTCHLEMKDPMVRAQVSDWLVRLQMDDILGGSGGNSYKRVVALLHQVEMDFHPTHFIWMKVAQASLYRLRDDKSLRALKLRRRLWQQLADLYERLEPGHTRRRACTPHTPSHLITTTPSHLITTTHHHTSSPSHLITTTHHHTSSPPHTITPHHHLHHHTSSSPTPSHLIITTHHHTSSPSHLITTTHHHTSSSPTPSHLIITYTITPHHHHTPSHLITITPHHHHTPSHLITTTPHHHLHHHTSSSPTPSHLIITYTITPHHHHTSSPPHTITPHLHLHHHTSSSPTPSHLITTTHHHTSSSPTPSHLIITYTITPHHHLHHHTSSSPTPSHLIITYTITPHHHLHHHTSSSPKSSHLIITYTITPHHHHTPSHLITITPHHHHTPSHLIITYTITPHHHLHHHTSSSPHTITPHHHTPSHIITTHPHTIQHYTSSYTPHTISSPHTRVSSHHTP</sequence>
<organism evidence="8 9">
    <name type="scientific">Petrolisthes manimaculis</name>
    <dbReference type="NCBI Taxonomy" id="1843537"/>
    <lineage>
        <taxon>Eukaryota</taxon>
        <taxon>Metazoa</taxon>
        <taxon>Ecdysozoa</taxon>
        <taxon>Arthropoda</taxon>
        <taxon>Crustacea</taxon>
        <taxon>Multicrustacea</taxon>
        <taxon>Malacostraca</taxon>
        <taxon>Eumalacostraca</taxon>
        <taxon>Eucarida</taxon>
        <taxon>Decapoda</taxon>
        <taxon>Pleocyemata</taxon>
        <taxon>Anomura</taxon>
        <taxon>Galatheoidea</taxon>
        <taxon>Porcellanidae</taxon>
        <taxon>Petrolisthes</taxon>
    </lineage>
</organism>
<dbReference type="PANTHER" id="PTHR46455:SF5">
    <property type="entry name" value="SET AND MYND DOMAIN CONTAINING, ARTHROPOD-SPECIFIC, MEMBER 4, ISOFORM A"/>
    <property type="match status" value="1"/>
</dbReference>
<evidence type="ECO:0000259" key="7">
    <source>
        <dbReference type="PROSITE" id="PS50865"/>
    </source>
</evidence>
<feature type="region of interest" description="Disordered" evidence="5">
    <location>
        <begin position="599"/>
        <end position="643"/>
    </location>
</feature>
<name>A0AAE1U8Y2_9EUCA</name>
<feature type="region of interest" description="Disordered" evidence="5">
    <location>
        <begin position="459"/>
        <end position="534"/>
    </location>
</feature>
<feature type="compositionally biased region" description="Polar residues" evidence="5">
    <location>
        <begin position="773"/>
        <end position="786"/>
    </location>
</feature>
<dbReference type="Pfam" id="PF00856">
    <property type="entry name" value="SET"/>
    <property type="match status" value="1"/>
</dbReference>
<comment type="caution">
    <text evidence="8">The sequence shown here is derived from an EMBL/GenBank/DDBJ whole genome shotgun (WGS) entry which is preliminary data.</text>
</comment>
<accession>A0AAE1U8Y2</accession>
<feature type="compositionally biased region" description="Basic residues" evidence="5">
    <location>
        <begin position="488"/>
        <end position="497"/>
    </location>
</feature>
<dbReference type="PROSITE" id="PS50865">
    <property type="entry name" value="ZF_MYND_2"/>
    <property type="match status" value="1"/>
</dbReference>
<dbReference type="PANTHER" id="PTHR46455">
    <property type="entry name" value="SET AND MYND DOMAIN CONTAINING, ARTHROPOD-SPECIFIC, MEMBER 4, ISOFORM A"/>
    <property type="match status" value="1"/>
</dbReference>
<dbReference type="Proteomes" id="UP001292094">
    <property type="component" value="Unassembled WGS sequence"/>
</dbReference>
<evidence type="ECO:0000313" key="9">
    <source>
        <dbReference type="Proteomes" id="UP001292094"/>
    </source>
</evidence>
<keyword evidence="9" id="KW-1185">Reference proteome</keyword>
<dbReference type="GO" id="GO:0008170">
    <property type="term" value="F:N-methyltransferase activity"/>
    <property type="evidence" value="ECO:0007669"/>
    <property type="project" value="UniProtKB-ARBA"/>
</dbReference>
<evidence type="ECO:0000256" key="1">
    <source>
        <dbReference type="ARBA" id="ARBA00022723"/>
    </source>
</evidence>
<reference evidence="8" key="1">
    <citation type="submission" date="2023-11" db="EMBL/GenBank/DDBJ databases">
        <title>Genome assemblies of two species of porcelain crab, Petrolisthes cinctipes and Petrolisthes manimaculis (Anomura: Porcellanidae).</title>
        <authorList>
            <person name="Angst P."/>
        </authorList>
    </citation>
    <scope>NUCLEOTIDE SEQUENCE</scope>
    <source>
        <strain evidence="8">PB745_02</strain>
        <tissue evidence="8">Gill</tissue>
    </source>
</reference>
<dbReference type="InterPro" id="IPR053010">
    <property type="entry name" value="SET_SmydA-8"/>
</dbReference>
<dbReference type="EMBL" id="JAWZYT010001218">
    <property type="protein sequence ID" value="KAK4314522.1"/>
    <property type="molecule type" value="Genomic_DNA"/>
</dbReference>
<dbReference type="CDD" id="cd20071">
    <property type="entry name" value="SET_SMYD"/>
    <property type="match status" value="1"/>
</dbReference>
<evidence type="ECO:0000256" key="4">
    <source>
        <dbReference type="PROSITE-ProRule" id="PRU00134"/>
    </source>
</evidence>
<dbReference type="PROSITE" id="PS01360">
    <property type="entry name" value="ZF_MYND_1"/>
    <property type="match status" value="1"/>
</dbReference>
<dbReference type="InterPro" id="IPR046341">
    <property type="entry name" value="SET_dom_sf"/>
</dbReference>
<dbReference type="SUPFAM" id="SSF82199">
    <property type="entry name" value="SET domain"/>
    <property type="match status" value="1"/>
</dbReference>
<evidence type="ECO:0000259" key="6">
    <source>
        <dbReference type="PROSITE" id="PS50280"/>
    </source>
</evidence>
<feature type="compositionally biased region" description="Low complexity" evidence="5">
    <location>
        <begin position="604"/>
        <end position="613"/>
    </location>
</feature>
<dbReference type="GO" id="GO:0008757">
    <property type="term" value="F:S-adenosylmethionine-dependent methyltransferase activity"/>
    <property type="evidence" value="ECO:0007669"/>
    <property type="project" value="UniProtKB-ARBA"/>
</dbReference>
<gene>
    <name evidence="8" type="ORF">Pmani_014227</name>
</gene>
<keyword evidence="3" id="KW-0862">Zinc</keyword>
<evidence type="ECO:0000256" key="5">
    <source>
        <dbReference type="SAM" id="MobiDB-lite"/>
    </source>
</evidence>
<dbReference type="PROSITE" id="PS50280">
    <property type="entry name" value="SET"/>
    <property type="match status" value="1"/>
</dbReference>
<evidence type="ECO:0000256" key="2">
    <source>
        <dbReference type="ARBA" id="ARBA00022771"/>
    </source>
</evidence>
<feature type="region of interest" description="Disordered" evidence="5">
    <location>
        <begin position="773"/>
        <end position="793"/>
    </location>
</feature>
<dbReference type="AlphaFoldDB" id="A0AAE1U8Y2"/>
<dbReference type="GO" id="GO:0008270">
    <property type="term" value="F:zinc ion binding"/>
    <property type="evidence" value="ECO:0007669"/>
    <property type="project" value="UniProtKB-KW"/>
</dbReference>